<dbReference type="RefSeq" id="WP_013296509.1">
    <property type="nucleotide sequence ID" value="NC_014408.1"/>
</dbReference>
<reference evidence="1 2" key="2">
    <citation type="journal article" date="2010" name="J. Bacteriol.">
        <title>Complete genome sequence of Methanothermobacter marburgensis, a methanoarchaeon model organism.</title>
        <authorList>
            <person name="Liesegang H."/>
            <person name="Kaster A.K."/>
            <person name="Wiezer A."/>
            <person name="Goenrich M."/>
            <person name="Wollherr A."/>
            <person name="Seedorf H."/>
            <person name="Gottschalk G."/>
            <person name="Thauer R.K."/>
        </authorList>
    </citation>
    <scope>NUCLEOTIDE SEQUENCE [LARGE SCALE GENOMIC DNA]</scope>
    <source>
        <strain evidence="2">ATCC BAA-927 / DSM 2133 / JCM 14651 / NBRC 100331 / OCM 82 / Marburg</strain>
    </source>
</reference>
<protein>
    <submittedName>
        <fullName evidence="1">Uncharacterized protein</fullName>
    </submittedName>
</protein>
<dbReference type="HOGENOM" id="CLU_1821055_0_0_2"/>
<dbReference type="PaxDb" id="79929-MTBMA_c17310"/>
<keyword evidence="2" id="KW-1185">Reference proteome</keyword>
<evidence type="ECO:0000313" key="2">
    <source>
        <dbReference type="Proteomes" id="UP000000345"/>
    </source>
</evidence>
<gene>
    <name evidence="1" type="ordered locus">MTBMA_c17310</name>
</gene>
<sequence length="159" mass="17653">MDRRHFLILGLLAGFFVGYGVSELLIAGISLPSSGNDLAKPLTGAEAVKYKEECRALDLSTSREDPYALNGQKVWVEGTVYKKGESYGVKPQETFIALKINTTPDYILLSYAGKTPIKKGDHIKAYGEYFYPAEDTTTPELKNKELPLIKVVYIEKINS</sequence>
<accession>D9PYK1</accession>
<dbReference type="GeneID" id="24853281"/>
<organism evidence="1 2">
    <name type="scientific">Methanothermobacter marburgensis (strain ATCC BAA-927 / DSM 2133 / JCM 14651 / NBRC 100331 / OCM 82 / Marburg)</name>
    <name type="common">Methanobacterium thermoautotrophicum</name>
    <dbReference type="NCBI Taxonomy" id="79929"/>
    <lineage>
        <taxon>Archaea</taxon>
        <taxon>Methanobacteriati</taxon>
        <taxon>Methanobacteriota</taxon>
        <taxon>Methanomada group</taxon>
        <taxon>Methanobacteria</taxon>
        <taxon>Methanobacteriales</taxon>
        <taxon>Methanobacteriaceae</taxon>
        <taxon>Methanothermobacter</taxon>
    </lineage>
</organism>
<dbReference type="KEGG" id="mmg:MTBMA_c17310"/>
<dbReference type="STRING" id="79929.MTBMA_c17310"/>
<dbReference type="AlphaFoldDB" id="D9PYK1"/>
<dbReference type="GeneID" id="9705442"/>
<reference key="1">
    <citation type="submission" date="2009-08" db="EMBL/GenBank/DDBJ databases">
        <title>The genome sequence of Methanothermobacter marburgensis.</title>
        <authorList>
            <person name="Kaster A."/>
            <person name="Seedorf H."/>
            <person name="Goenrich M."/>
            <person name="Wiezer A."/>
            <person name="Liesegang H."/>
            <person name="Thauer R."/>
            <person name="Gottschalk G."/>
        </authorList>
    </citation>
    <scope>NUCLEOTIDE SEQUENCE</scope>
    <source>
        <strain>Marburg</strain>
    </source>
</reference>
<dbReference type="Proteomes" id="UP000000345">
    <property type="component" value="Chromosome"/>
</dbReference>
<proteinExistence type="predicted"/>
<name>D9PYK1_METTM</name>
<dbReference type="EMBL" id="CP001710">
    <property type="protein sequence ID" value="ADL59299.1"/>
    <property type="molecule type" value="Genomic_DNA"/>
</dbReference>
<evidence type="ECO:0000313" key="1">
    <source>
        <dbReference type="EMBL" id="ADL59299.1"/>
    </source>
</evidence>